<sequence>MDIITFTKDNWSYFTTVIFGLFIFLSKILEIREVSKKENLFYQKSYTFLLRLYFNYLNSKIYFYSLLPKIAKKIKAIDQYGDILNNFPNEIRNFKKEIQKIEEHLPNLANEIYSLILILDRFLIMEKLFALEEISIQDKPNLPFTKEYIKKALFYAFSDLLDESFDDLLRKIGKKAKVSKTNLNFVCSLNKGNIIEKTELATQEVLSRYVQSLRIDNLISKEDLDKFIKEFKIDEFFKDENQLI</sequence>
<keyword evidence="1" id="KW-1133">Transmembrane helix</keyword>
<dbReference type="RefSeq" id="WP_015683106.1">
    <property type="nucleotide sequence ID" value="NZ_AOGZ02000020.1"/>
</dbReference>
<name>R8ZXW1_9LEPT</name>
<dbReference type="STRING" id="1218599.LEP1GSC195_1390"/>
<feature type="transmembrane region" description="Helical" evidence="1">
    <location>
        <begin position="12"/>
        <end position="29"/>
    </location>
</feature>
<keyword evidence="3" id="KW-1185">Reference proteome</keyword>
<gene>
    <name evidence="2" type="ORF">LEP1GSC195_1390</name>
</gene>
<protein>
    <submittedName>
        <fullName evidence="2">Uncharacterized protein</fullName>
    </submittedName>
</protein>
<proteinExistence type="predicted"/>
<keyword evidence="1" id="KW-0472">Membrane</keyword>
<reference evidence="2" key="1">
    <citation type="submission" date="2013-04" db="EMBL/GenBank/DDBJ databases">
        <authorList>
            <person name="Harkins D.M."/>
            <person name="Durkin A.S."/>
            <person name="Brinkac L.M."/>
            <person name="Haft D.H."/>
            <person name="Selengut J.D."/>
            <person name="Sanka R."/>
            <person name="DePew J."/>
            <person name="Purushe J."/>
            <person name="Galloway R.L."/>
            <person name="Vinetz J.M."/>
            <person name="Sutton G.G."/>
            <person name="Nierman W.C."/>
            <person name="Fouts D.E."/>
        </authorList>
    </citation>
    <scope>NUCLEOTIDE SEQUENCE [LARGE SCALE GENOMIC DNA]</scope>
    <source>
        <strain evidence="2">CDC</strain>
    </source>
</reference>
<evidence type="ECO:0000313" key="3">
    <source>
        <dbReference type="Proteomes" id="UP000013984"/>
    </source>
</evidence>
<dbReference type="Proteomes" id="UP000013984">
    <property type="component" value="Unassembled WGS sequence"/>
</dbReference>
<organism evidence="2 3">
    <name type="scientific">Leptospira wolbachii serovar Codice str. CDC</name>
    <dbReference type="NCBI Taxonomy" id="1218599"/>
    <lineage>
        <taxon>Bacteria</taxon>
        <taxon>Pseudomonadati</taxon>
        <taxon>Spirochaetota</taxon>
        <taxon>Spirochaetia</taxon>
        <taxon>Leptospirales</taxon>
        <taxon>Leptospiraceae</taxon>
        <taxon>Leptospira</taxon>
    </lineage>
</organism>
<accession>R8ZXW1</accession>
<dbReference type="EMBL" id="AOGZ02000020">
    <property type="protein sequence ID" value="EOQ94796.1"/>
    <property type="molecule type" value="Genomic_DNA"/>
</dbReference>
<comment type="caution">
    <text evidence="2">The sequence shown here is derived from an EMBL/GenBank/DDBJ whole genome shotgun (WGS) entry which is preliminary data.</text>
</comment>
<keyword evidence="1" id="KW-0812">Transmembrane</keyword>
<evidence type="ECO:0000256" key="1">
    <source>
        <dbReference type="SAM" id="Phobius"/>
    </source>
</evidence>
<evidence type="ECO:0000313" key="2">
    <source>
        <dbReference type="EMBL" id="EOQ94796.1"/>
    </source>
</evidence>
<dbReference type="AlphaFoldDB" id="R8ZXW1"/>